<reference evidence="3 4" key="1">
    <citation type="submission" date="2015-09" db="EMBL/GenBank/DDBJ databases">
        <title>Aphanizomenon flos-aquae WA102.</title>
        <authorList>
            <person name="Driscoll C."/>
        </authorList>
    </citation>
    <scope>NUCLEOTIDE SEQUENCE [LARGE SCALE GENOMIC DNA]</scope>
    <source>
        <strain evidence="3">WA102</strain>
    </source>
</reference>
<dbReference type="PATRIC" id="fig|1710896.3.peg.799"/>
<protein>
    <recommendedName>
        <fullName evidence="2">Putative restriction endonuclease domain-containing protein</fullName>
    </recommendedName>
</protein>
<evidence type="ECO:0000259" key="2">
    <source>
        <dbReference type="Pfam" id="PF05685"/>
    </source>
</evidence>
<proteinExistence type="predicted"/>
<dbReference type="InterPro" id="IPR008538">
    <property type="entry name" value="Uma2"/>
</dbReference>
<name>A0A1B7X2E8_APHFL</name>
<evidence type="ECO:0000313" key="3">
    <source>
        <dbReference type="EMBL" id="OBQ43556.1"/>
    </source>
</evidence>
<gene>
    <name evidence="3" type="ORF">AN484_11775</name>
</gene>
<feature type="domain" description="Putative restriction endonuclease" evidence="2">
    <location>
        <begin position="88"/>
        <end position="193"/>
    </location>
</feature>
<feature type="coiled-coil region" evidence="1">
    <location>
        <begin position="235"/>
        <end position="292"/>
    </location>
</feature>
<dbReference type="EMBL" id="LJOW01000050">
    <property type="protein sequence ID" value="OBQ43556.1"/>
    <property type="molecule type" value="Genomic_DNA"/>
</dbReference>
<evidence type="ECO:0000313" key="4">
    <source>
        <dbReference type="Proteomes" id="UP000092093"/>
    </source>
</evidence>
<accession>A0A1B7X2E8</accession>
<organism evidence="3 4">
    <name type="scientific">Aphanizomenon flos-aquae WA102</name>
    <dbReference type="NCBI Taxonomy" id="1710896"/>
    <lineage>
        <taxon>Bacteria</taxon>
        <taxon>Bacillati</taxon>
        <taxon>Cyanobacteriota</taxon>
        <taxon>Cyanophyceae</taxon>
        <taxon>Nostocales</taxon>
        <taxon>Aphanizomenonaceae</taxon>
        <taxon>Aphanizomenon</taxon>
    </lineage>
</organism>
<keyword evidence="1" id="KW-0175">Coiled coil</keyword>
<dbReference type="Gene3D" id="3.90.1570.10">
    <property type="entry name" value="tt1808, chain A"/>
    <property type="match status" value="1"/>
</dbReference>
<comment type="caution">
    <text evidence="3">The sequence shown here is derived from an EMBL/GenBank/DDBJ whole genome shotgun (WGS) entry which is preliminary data.</text>
</comment>
<sequence>MSYPSQAILEFNPLFVFPMVVSASTTKITWELLPEDFVLDDEPVDNVNQPSLAAALTESLELAGKLPETALATTNYGICATVNGKFVIKAPDWAYVPQITVSREQIQRSYTPHKQGQIPAVVMEFLSDSDGSEYSNKHTYPPGKWFYYEQVLQVPNYIIFQPDIGELEIYHLHENGHYKLRSPDENNRYWLTEMELFIGVWQGKRENRQGYWLRWWDQDGNLLFWGSELVQQERFAKEQERLAKEQERLAKEQERLAKEQERLAKEQERLAKETALKRLEELEKRLRDAGISD</sequence>
<dbReference type="Proteomes" id="UP000092093">
    <property type="component" value="Unassembled WGS sequence"/>
</dbReference>
<dbReference type="Pfam" id="PF05685">
    <property type="entry name" value="Uma2"/>
    <property type="match status" value="1"/>
</dbReference>
<dbReference type="InterPro" id="IPR012296">
    <property type="entry name" value="Nuclease_put_TT1808"/>
</dbReference>
<dbReference type="PANTHER" id="PTHR33352:SF3">
    <property type="entry name" value="SLR1612 PROTEIN"/>
    <property type="match status" value="1"/>
</dbReference>
<evidence type="ECO:0000256" key="1">
    <source>
        <dbReference type="SAM" id="Coils"/>
    </source>
</evidence>
<dbReference type="PANTHER" id="PTHR33352">
    <property type="entry name" value="SLR1095 PROTEIN"/>
    <property type="match status" value="1"/>
</dbReference>
<dbReference type="AlphaFoldDB" id="A0A1B7X2E8"/>